<proteinExistence type="predicted"/>
<evidence type="ECO:0000313" key="1">
    <source>
        <dbReference type="EMBL" id="GJJ78313.1"/>
    </source>
</evidence>
<organism evidence="1 2">
    <name type="scientific">Entomortierella parvispora</name>
    <dbReference type="NCBI Taxonomy" id="205924"/>
    <lineage>
        <taxon>Eukaryota</taxon>
        <taxon>Fungi</taxon>
        <taxon>Fungi incertae sedis</taxon>
        <taxon>Mucoromycota</taxon>
        <taxon>Mortierellomycotina</taxon>
        <taxon>Mortierellomycetes</taxon>
        <taxon>Mortierellales</taxon>
        <taxon>Mortierellaceae</taxon>
        <taxon>Entomortierella</taxon>
    </lineage>
</organism>
<evidence type="ECO:0000313" key="2">
    <source>
        <dbReference type="Proteomes" id="UP000827284"/>
    </source>
</evidence>
<dbReference type="OrthoDB" id="2440016at2759"/>
<accession>A0A9P3HKS3</accession>
<reference evidence="1" key="1">
    <citation type="submission" date="2021-11" db="EMBL/GenBank/DDBJ databases">
        <authorList>
            <person name="Herlambang A."/>
            <person name="Guo Y."/>
            <person name="Takashima Y."/>
            <person name="Nishizawa T."/>
        </authorList>
    </citation>
    <scope>NUCLEOTIDE SEQUENCE</scope>
    <source>
        <strain evidence="1">E1425</strain>
    </source>
</reference>
<comment type="caution">
    <text evidence="1">The sequence shown here is derived from an EMBL/GenBank/DDBJ whole genome shotgun (WGS) entry which is preliminary data.</text>
</comment>
<dbReference type="AlphaFoldDB" id="A0A9P3HKS3"/>
<dbReference type="EMBL" id="BQFW01000014">
    <property type="protein sequence ID" value="GJJ78313.1"/>
    <property type="molecule type" value="Genomic_DNA"/>
</dbReference>
<keyword evidence="2" id="KW-1185">Reference proteome</keyword>
<reference evidence="1" key="2">
    <citation type="journal article" date="2022" name="Microbiol. Resour. Announc.">
        <title>Whole-Genome Sequence of Entomortierella parvispora E1425, a Mucoromycotan Fungus Associated with Burkholderiaceae-Related Endosymbiotic Bacteria.</title>
        <authorList>
            <person name="Herlambang A."/>
            <person name="Guo Y."/>
            <person name="Takashima Y."/>
            <person name="Narisawa K."/>
            <person name="Ohta H."/>
            <person name="Nishizawa T."/>
        </authorList>
    </citation>
    <scope>NUCLEOTIDE SEQUENCE</scope>
    <source>
        <strain evidence="1">E1425</strain>
    </source>
</reference>
<dbReference type="Proteomes" id="UP000827284">
    <property type="component" value="Unassembled WGS sequence"/>
</dbReference>
<protein>
    <submittedName>
        <fullName evidence="1">Uncharacterized protein</fullName>
    </submittedName>
</protein>
<sequence length="402" mass="44083">MQGRAIDDYELPDIKVQCVEDVLLLEQVLTLLSKPTVLPVDCGAMFLHLDEYSVVAPELKEPDQGANDIIEQLSRCLKIGLYVLFLKCQDMLGIFARDALEGKDTPPEVPLIVWSATPASFLRGQEYHLLTVGVTPHLSHPRHSRYSSGEFICVSTTVQKRYLSQPFQLAHDTKSGRNVDLPVDGLGLEVVTEAKPNMDRSPCERQFLKNLRIKHAIHIVAAERGLQLPKMNQLDVRGMSTMVCALHSQGDIFLGDAASENIIDLPTNKAELSSLLSSPFAILLWCYTVTSPGSSWSIFLHTSRVLIEVLCLIEIAVAVPGWHQETALETSLCFHHGSRSIALAGGGGGLAGWGQNASQHTKTASPWGSYGSYSQGIKEAHANWAHPCAIQTPHPETKRPAQ</sequence>
<gene>
    <name evidence="1" type="ORF">EMPS_10672</name>
</gene>
<name>A0A9P3HKS3_9FUNG</name>